<comment type="function">
    <text evidence="4">Catalyzes the interconversion of L-alanine and D-alanine. May also act on other amino acids.</text>
</comment>
<evidence type="ECO:0000256" key="5">
    <source>
        <dbReference type="PIRSR" id="PIRSR600821-50"/>
    </source>
</evidence>
<dbReference type="Pfam" id="PF01168">
    <property type="entry name" value="Ala_racemase_N"/>
    <property type="match status" value="1"/>
</dbReference>
<dbReference type="Gene3D" id="2.40.37.10">
    <property type="entry name" value="Lyase, Ornithine Decarboxylase, Chain A, domain 1"/>
    <property type="match status" value="1"/>
</dbReference>
<dbReference type="InterPro" id="IPR020622">
    <property type="entry name" value="Ala_racemase_pyridoxalP-BS"/>
</dbReference>
<dbReference type="PANTHER" id="PTHR30511:SF0">
    <property type="entry name" value="ALANINE RACEMASE, CATABOLIC-RELATED"/>
    <property type="match status" value="1"/>
</dbReference>
<organism evidence="8 9">
    <name type="scientific">Candidatus Monoglobus merdigallinarum</name>
    <dbReference type="NCBI Taxonomy" id="2838698"/>
    <lineage>
        <taxon>Bacteria</taxon>
        <taxon>Bacillati</taxon>
        <taxon>Bacillota</taxon>
        <taxon>Clostridia</taxon>
        <taxon>Monoglobales</taxon>
        <taxon>Monoglobaceae</taxon>
        <taxon>Monoglobus</taxon>
    </lineage>
</organism>
<dbReference type="InterPro" id="IPR000821">
    <property type="entry name" value="Ala_racemase"/>
</dbReference>
<dbReference type="GO" id="GO:0030632">
    <property type="term" value="P:D-alanine biosynthetic process"/>
    <property type="evidence" value="ECO:0007669"/>
    <property type="project" value="UniProtKB-UniRule"/>
</dbReference>
<dbReference type="HAMAP" id="MF_01201">
    <property type="entry name" value="Ala_racemase"/>
    <property type="match status" value="1"/>
</dbReference>
<dbReference type="PROSITE" id="PS00395">
    <property type="entry name" value="ALANINE_RACEMASE"/>
    <property type="match status" value="1"/>
</dbReference>
<dbReference type="GO" id="GO:0008784">
    <property type="term" value="F:alanine racemase activity"/>
    <property type="evidence" value="ECO:0007669"/>
    <property type="project" value="UniProtKB-UniRule"/>
</dbReference>
<dbReference type="Gene3D" id="3.20.20.10">
    <property type="entry name" value="Alanine racemase"/>
    <property type="match status" value="1"/>
</dbReference>
<dbReference type="PANTHER" id="PTHR30511">
    <property type="entry name" value="ALANINE RACEMASE"/>
    <property type="match status" value="1"/>
</dbReference>
<gene>
    <name evidence="8" type="primary">alr</name>
    <name evidence="8" type="ORF">H9900_00155</name>
</gene>
<sequence>MKAVVTEKRAWAEIDLNALSSNIKEIRRHVGDKTKIMAVVKADGYGHGYLETATAMIENGADALAVAFVDEAIQIRKCGIKAPVLILGYTHPDYADELIEKDIMPCCYTYEMAKAVSDAGQRAGRPGKIHIKIDTGMGRVGYRYNEDEEVNRSTIEEIVRISKLPSLEIDGIFTHFSVADEDDDGYTRLQFERFKRVCDEVSARGVKINFRHCCNSAALMRFPEYHMDMVRPGIILYGLMPSGFVDRSILKLTPAMTFKAKITNVKTVESGTSLSYGRRFKTERERTKIATVSIGYADGYSRILSGRAEIIVRGEKCRQVGNICMDQCMIDATAVNNISIGDEAILFGRSSGGEEIPVEEIAGIMGTINYEIVCVVGKRVPRVYLKDGRIVDVHNYLLDDPVKR</sequence>
<dbReference type="NCBIfam" id="TIGR00492">
    <property type="entry name" value="alr"/>
    <property type="match status" value="1"/>
</dbReference>
<dbReference type="EC" id="5.1.1.1" evidence="4"/>
<dbReference type="SUPFAM" id="SSF50621">
    <property type="entry name" value="Alanine racemase C-terminal domain-like"/>
    <property type="match status" value="1"/>
</dbReference>
<name>A0A9D1TLK7_9FIRM</name>
<dbReference type="SMART" id="SM01005">
    <property type="entry name" value="Ala_racemase_C"/>
    <property type="match status" value="1"/>
</dbReference>
<feature type="binding site" evidence="4 6">
    <location>
        <position position="139"/>
    </location>
    <ligand>
        <name>substrate</name>
    </ligand>
</feature>
<evidence type="ECO:0000313" key="9">
    <source>
        <dbReference type="Proteomes" id="UP000824162"/>
    </source>
</evidence>
<evidence type="ECO:0000256" key="6">
    <source>
        <dbReference type="PIRSR" id="PIRSR600821-52"/>
    </source>
</evidence>
<feature type="active site" description="Proton acceptor; specific for D-alanine" evidence="4">
    <location>
        <position position="41"/>
    </location>
</feature>
<evidence type="ECO:0000256" key="3">
    <source>
        <dbReference type="ARBA" id="ARBA00023235"/>
    </source>
</evidence>
<dbReference type="Pfam" id="PF00842">
    <property type="entry name" value="Ala_racemase_C"/>
    <property type="match status" value="1"/>
</dbReference>
<dbReference type="InterPro" id="IPR001608">
    <property type="entry name" value="Ala_racemase_N"/>
</dbReference>
<feature type="active site" description="Proton acceptor; specific for L-alanine" evidence="4">
    <location>
        <position position="276"/>
    </location>
</feature>
<evidence type="ECO:0000256" key="4">
    <source>
        <dbReference type="HAMAP-Rule" id="MF_01201"/>
    </source>
</evidence>
<comment type="catalytic activity">
    <reaction evidence="4">
        <text>L-alanine = D-alanine</text>
        <dbReference type="Rhea" id="RHEA:20249"/>
        <dbReference type="ChEBI" id="CHEBI:57416"/>
        <dbReference type="ChEBI" id="CHEBI:57972"/>
        <dbReference type="EC" id="5.1.1.1"/>
    </reaction>
</comment>
<protein>
    <recommendedName>
        <fullName evidence="4">Alanine racemase</fullName>
        <ecNumber evidence="4">5.1.1.1</ecNumber>
    </recommendedName>
</protein>
<evidence type="ECO:0000313" key="8">
    <source>
        <dbReference type="EMBL" id="HIV85204.1"/>
    </source>
</evidence>
<dbReference type="InterPro" id="IPR011079">
    <property type="entry name" value="Ala_racemase_C"/>
</dbReference>
<reference evidence="8" key="2">
    <citation type="submission" date="2021-04" db="EMBL/GenBank/DDBJ databases">
        <authorList>
            <person name="Gilroy R."/>
        </authorList>
    </citation>
    <scope>NUCLEOTIDE SEQUENCE</scope>
    <source>
        <strain evidence="8">5790</strain>
    </source>
</reference>
<dbReference type="AlphaFoldDB" id="A0A9D1TLK7"/>
<comment type="similarity">
    <text evidence="4">Belongs to the alanine racemase family.</text>
</comment>
<keyword evidence="2 4" id="KW-0663">Pyridoxal phosphate</keyword>
<dbReference type="Proteomes" id="UP000824162">
    <property type="component" value="Unassembled WGS sequence"/>
</dbReference>
<dbReference type="FunFam" id="3.20.20.10:FF:000002">
    <property type="entry name" value="Alanine racemase"/>
    <property type="match status" value="1"/>
</dbReference>
<keyword evidence="3 4" id="KW-0413">Isomerase</keyword>
<evidence type="ECO:0000256" key="2">
    <source>
        <dbReference type="ARBA" id="ARBA00022898"/>
    </source>
</evidence>
<dbReference type="EMBL" id="DXIJ01000003">
    <property type="protein sequence ID" value="HIV85204.1"/>
    <property type="molecule type" value="Genomic_DNA"/>
</dbReference>
<dbReference type="SUPFAM" id="SSF51419">
    <property type="entry name" value="PLP-binding barrel"/>
    <property type="match status" value="1"/>
</dbReference>
<comment type="pathway">
    <text evidence="4">Amino-acid biosynthesis; D-alanine biosynthesis; D-alanine from L-alanine: step 1/1.</text>
</comment>
<dbReference type="GO" id="GO:0030170">
    <property type="term" value="F:pyridoxal phosphate binding"/>
    <property type="evidence" value="ECO:0007669"/>
    <property type="project" value="UniProtKB-UniRule"/>
</dbReference>
<dbReference type="CDD" id="cd00430">
    <property type="entry name" value="PLPDE_III_AR"/>
    <property type="match status" value="1"/>
</dbReference>
<dbReference type="InterPro" id="IPR029066">
    <property type="entry name" value="PLP-binding_barrel"/>
</dbReference>
<feature type="binding site" evidence="4 6">
    <location>
        <position position="325"/>
    </location>
    <ligand>
        <name>substrate</name>
    </ligand>
</feature>
<dbReference type="GO" id="GO:0005829">
    <property type="term" value="C:cytosol"/>
    <property type="evidence" value="ECO:0007669"/>
    <property type="project" value="TreeGrafter"/>
</dbReference>
<evidence type="ECO:0000259" key="7">
    <source>
        <dbReference type="SMART" id="SM01005"/>
    </source>
</evidence>
<comment type="cofactor">
    <cofactor evidence="1 4 5">
        <name>pyridoxal 5'-phosphate</name>
        <dbReference type="ChEBI" id="CHEBI:597326"/>
    </cofactor>
</comment>
<dbReference type="InterPro" id="IPR009006">
    <property type="entry name" value="Ala_racemase/Decarboxylase_C"/>
</dbReference>
<dbReference type="GO" id="GO:0009252">
    <property type="term" value="P:peptidoglycan biosynthetic process"/>
    <property type="evidence" value="ECO:0007669"/>
    <property type="project" value="TreeGrafter"/>
</dbReference>
<feature type="modified residue" description="N6-(pyridoxal phosphate)lysine" evidence="4 5">
    <location>
        <position position="41"/>
    </location>
</feature>
<reference evidence="8" key="1">
    <citation type="journal article" date="2021" name="PeerJ">
        <title>Extensive microbial diversity within the chicken gut microbiome revealed by metagenomics and culture.</title>
        <authorList>
            <person name="Gilroy R."/>
            <person name="Ravi A."/>
            <person name="Getino M."/>
            <person name="Pursley I."/>
            <person name="Horton D.L."/>
            <person name="Alikhan N.F."/>
            <person name="Baker D."/>
            <person name="Gharbi K."/>
            <person name="Hall N."/>
            <person name="Watson M."/>
            <person name="Adriaenssens E.M."/>
            <person name="Foster-Nyarko E."/>
            <person name="Jarju S."/>
            <person name="Secka A."/>
            <person name="Antonio M."/>
            <person name="Oren A."/>
            <person name="Chaudhuri R.R."/>
            <person name="La Ragione R."/>
            <person name="Hildebrand F."/>
            <person name="Pallen M.J."/>
        </authorList>
    </citation>
    <scope>NUCLEOTIDE SEQUENCE</scope>
    <source>
        <strain evidence="8">5790</strain>
    </source>
</reference>
<comment type="caution">
    <text evidence="8">The sequence shown here is derived from an EMBL/GenBank/DDBJ whole genome shotgun (WGS) entry which is preliminary data.</text>
</comment>
<accession>A0A9D1TLK7</accession>
<feature type="domain" description="Alanine racemase C-terminal" evidence="7">
    <location>
        <begin position="255"/>
        <end position="385"/>
    </location>
</feature>
<dbReference type="PRINTS" id="PR00992">
    <property type="entry name" value="ALARACEMASE"/>
</dbReference>
<proteinExistence type="inferred from homology"/>
<evidence type="ECO:0000256" key="1">
    <source>
        <dbReference type="ARBA" id="ARBA00001933"/>
    </source>
</evidence>